<reference evidence="1" key="1">
    <citation type="submission" date="2021-02" db="EMBL/GenBank/DDBJ databases">
        <authorList>
            <person name="Nowell W R."/>
        </authorList>
    </citation>
    <scope>NUCLEOTIDE SEQUENCE</scope>
</reference>
<organism evidence="1 2">
    <name type="scientific">Rotaria magnacalcarata</name>
    <dbReference type="NCBI Taxonomy" id="392030"/>
    <lineage>
        <taxon>Eukaryota</taxon>
        <taxon>Metazoa</taxon>
        <taxon>Spiralia</taxon>
        <taxon>Gnathifera</taxon>
        <taxon>Rotifera</taxon>
        <taxon>Eurotatoria</taxon>
        <taxon>Bdelloidea</taxon>
        <taxon>Philodinida</taxon>
        <taxon>Philodinidae</taxon>
        <taxon>Rotaria</taxon>
    </lineage>
</organism>
<comment type="caution">
    <text evidence="1">The sequence shown here is derived from an EMBL/GenBank/DDBJ whole genome shotgun (WGS) entry which is preliminary data.</text>
</comment>
<name>A0A820FP16_9BILA</name>
<proteinExistence type="predicted"/>
<protein>
    <submittedName>
        <fullName evidence="1">Uncharacterized protein</fullName>
    </submittedName>
</protein>
<dbReference type="AlphaFoldDB" id="A0A820FP16"/>
<dbReference type="Proteomes" id="UP000663866">
    <property type="component" value="Unassembled WGS sequence"/>
</dbReference>
<keyword evidence="2" id="KW-1185">Reference proteome</keyword>
<feature type="non-terminal residue" evidence="1">
    <location>
        <position position="1"/>
    </location>
</feature>
<gene>
    <name evidence="1" type="ORF">OVN521_LOCUS29827</name>
</gene>
<dbReference type="EMBL" id="CAJOBG010009429">
    <property type="protein sequence ID" value="CAF4266010.1"/>
    <property type="molecule type" value="Genomic_DNA"/>
</dbReference>
<accession>A0A820FP16</accession>
<evidence type="ECO:0000313" key="2">
    <source>
        <dbReference type="Proteomes" id="UP000663866"/>
    </source>
</evidence>
<sequence>MAAKASMTTKEALAKWEEKTQQKASDTKEVLLYGQFPPIDKMDASISTLTSC</sequence>
<evidence type="ECO:0000313" key="1">
    <source>
        <dbReference type="EMBL" id="CAF4266010.1"/>
    </source>
</evidence>